<dbReference type="STRING" id="1830138.SAMN05443507_1438"/>
<evidence type="ECO:0000313" key="1">
    <source>
        <dbReference type="EMBL" id="SHL13664.1"/>
    </source>
</evidence>
<dbReference type="Proteomes" id="UP000184016">
    <property type="component" value="Unassembled WGS sequence"/>
</dbReference>
<organism evidence="1 2">
    <name type="scientific">Alicyclobacillus tolerans</name>
    <dbReference type="NCBI Taxonomy" id="90970"/>
    <lineage>
        <taxon>Bacteria</taxon>
        <taxon>Bacillati</taxon>
        <taxon>Bacillota</taxon>
        <taxon>Bacilli</taxon>
        <taxon>Bacillales</taxon>
        <taxon>Alicyclobacillaceae</taxon>
        <taxon>Alicyclobacillus</taxon>
    </lineage>
</organism>
<protein>
    <submittedName>
        <fullName evidence="1">Uncharacterized protein</fullName>
    </submittedName>
</protein>
<reference evidence="2" key="1">
    <citation type="submission" date="2016-11" db="EMBL/GenBank/DDBJ databases">
        <authorList>
            <person name="Varghese N."/>
            <person name="Submissions S."/>
        </authorList>
    </citation>
    <scope>NUCLEOTIDE SEQUENCE [LARGE SCALE GENOMIC DNA]</scope>
    <source>
        <strain evidence="2">USBA-503</strain>
    </source>
</reference>
<dbReference type="AlphaFoldDB" id="A0A1M6Y5Y0"/>
<sequence>MSIDDRIYCLQKSDIPDDLLVLLRLADVAFLKDNDAQANEILYTHRS</sequence>
<dbReference type="RefSeq" id="WP_165612049.1">
    <property type="nucleotide sequence ID" value="NZ_FRAF01000043.1"/>
</dbReference>
<proteinExistence type="predicted"/>
<gene>
    <name evidence="1" type="ORF">SAMN05443507_1438</name>
</gene>
<dbReference type="EMBL" id="FRAF01000043">
    <property type="protein sequence ID" value="SHL13664.1"/>
    <property type="molecule type" value="Genomic_DNA"/>
</dbReference>
<keyword evidence="2" id="KW-1185">Reference proteome</keyword>
<name>A0A1M6Y5Y0_9BACL</name>
<evidence type="ECO:0000313" key="2">
    <source>
        <dbReference type="Proteomes" id="UP000184016"/>
    </source>
</evidence>
<accession>A0A1M6Y5Y0</accession>